<evidence type="ECO:0000256" key="9">
    <source>
        <dbReference type="SAM" id="Phobius"/>
    </source>
</evidence>
<keyword evidence="3 9" id="KW-0812">Transmembrane</keyword>
<proteinExistence type="inferred from homology"/>
<evidence type="ECO:0000256" key="2">
    <source>
        <dbReference type="ARBA" id="ARBA00006859"/>
    </source>
</evidence>
<evidence type="ECO:0000256" key="6">
    <source>
        <dbReference type="ARBA" id="ARBA00022989"/>
    </source>
</evidence>
<keyword evidence="4" id="KW-0378">Hydrolase</keyword>
<comment type="caution">
    <text evidence="10">The sequence shown here is derived from an EMBL/GenBank/DDBJ whole genome shotgun (WGS) entry which is preliminary data.</text>
</comment>
<dbReference type="GO" id="GO:0033619">
    <property type="term" value="P:membrane protein proteolysis"/>
    <property type="evidence" value="ECO:0007669"/>
    <property type="project" value="TreeGrafter"/>
</dbReference>
<reference evidence="10" key="1">
    <citation type="journal article" date="2021" name="bioRxiv">
        <title>Whole Genome Assembly and Annotation of Northern Wild Rice, Zizania palustris L., Supports a Whole Genome Duplication in the Zizania Genus.</title>
        <authorList>
            <person name="Haas M."/>
            <person name="Kono T."/>
            <person name="Macchietto M."/>
            <person name="Millas R."/>
            <person name="McGilp L."/>
            <person name="Shao M."/>
            <person name="Duquette J."/>
            <person name="Hirsch C.N."/>
            <person name="Kimball J."/>
        </authorList>
    </citation>
    <scope>NUCLEOTIDE SEQUENCE</scope>
    <source>
        <tissue evidence="10">Fresh leaf tissue</tissue>
    </source>
</reference>
<evidence type="ECO:0000256" key="8">
    <source>
        <dbReference type="SAM" id="MobiDB-lite"/>
    </source>
</evidence>
<feature type="transmembrane region" description="Helical" evidence="9">
    <location>
        <begin position="413"/>
        <end position="435"/>
    </location>
</feature>
<dbReference type="OrthoDB" id="29661at2759"/>
<evidence type="ECO:0000256" key="5">
    <source>
        <dbReference type="ARBA" id="ARBA00022824"/>
    </source>
</evidence>
<dbReference type="InterPro" id="IPR007369">
    <property type="entry name" value="Peptidase_A22B_SPP"/>
</dbReference>
<keyword evidence="11" id="KW-1185">Reference proteome</keyword>
<dbReference type="PANTHER" id="PTHR12174">
    <property type="entry name" value="SIGNAL PEPTIDE PEPTIDASE"/>
    <property type="match status" value="1"/>
</dbReference>
<sequence length="633" mass="69270">MPLIADLEGELEGVTKDRPKPDDFKAGVGGSRFDGSFSDEEPENPDPPESPKSGKGNKISGVPEGSKAQDDAGMDPEADDMSDDDVLSKIPACYYQSSGKGSEVACGDGDDLTGEFRSLVGEDTKGKKVVDLCSGTKEDCFGKGGVLKDGSGMIPEVEELYYQPGMCSGKTGVTHSVFEDNLSVECETRARYRVDPVEKLPDAIMTEGYLKTHSFCYRSDSLLFGSNLHSLPEISPPPPRRSPPLPDPALGACTAGEQVRRGDAADLLPPRIELKVIRSSLSSSSFSSSSALLDEPAWDKTVKHLRYCFIIFVDLLRNFRTKLLFFMTMKTHERAANLALAALSLAPLVVKVNPNANVILTACLTVYVGCYRSVKPTPPSETMSNEHAMRFPLVGSAMLLSLFLLFKFLSKDLVNAVLTAYFFILGIAALCATLLPSIKRFLPKEWNDNAIIWHAPFFHSLSVEFTKSQVVASIPGFFFCIWYAVKKHWLANNVLGIAFSIQGIEMLSLGSFKTGAILLAGLFFYDIFWVFFTPVMVSVAKSFDAPIKLLFPTADAARPFSMLGLGDIVIPGIFVALALRFDVSRGIKNRYFNSAFLGYTVGMTVTIIVMNWFQAAQVSYITQGSCDRVAYFF</sequence>
<feature type="transmembrane region" description="Helical" evidence="9">
    <location>
        <begin position="560"/>
        <end position="579"/>
    </location>
</feature>
<keyword evidence="7 9" id="KW-0472">Membrane</keyword>
<reference evidence="10" key="2">
    <citation type="submission" date="2021-02" db="EMBL/GenBank/DDBJ databases">
        <authorList>
            <person name="Kimball J.A."/>
            <person name="Haas M.W."/>
            <person name="Macchietto M."/>
            <person name="Kono T."/>
            <person name="Duquette J."/>
            <person name="Shao M."/>
        </authorList>
    </citation>
    <scope>NUCLEOTIDE SEQUENCE</scope>
    <source>
        <tissue evidence="10">Fresh leaf tissue</tissue>
    </source>
</reference>
<gene>
    <name evidence="10" type="ORF">GUJ93_ZPchr0006g41078</name>
</gene>
<evidence type="ECO:0000256" key="4">
    <source>
        <dbReference type="ARBA" id="ARBA00022801"/>
    </source>
</evidence>
<dbReference type="PANTHER" id="PTHR12174:SF23">
    <property type="entry name" value="MINOR HISTOCOMPATIBILITY ANTIGEN H13"/>
    <property type="match status" value="1"/>
</dbReference>
<feature type="compositionally biased region" description="Acidic residues" evidence="8">
    <location>
        <begin position="37"/>
        <end position="46"/>
    </location>
</feature>
<dbReference type="InterPro" id="IPR006639">
    <property type="entry name" value="Preselin/SPP"/>
</dbReference>
<feature type="compositionally biased region" description="Acidic residues" evidence="8">
    <location>
        <begin position="72"/>
        <end position="84"/>
    </location>
</feature>
<evidence type="ECO:0000256" key="3">
    <source>
        <dbReference type="ARBA" id="ARBA00022692"/>
    </source>
</evidence>
<evidence type="ECO:0000313" key="11">
    <source>
        <dbReference type="Proteomes" id="UP000729402"/>
    </source>
</evidence>
<evidence type="ECO:0000256" key="1">
    <source>
        <dbReference type="ARBA" id="ARBA00004477"/>
    </source>
</evidence>
<feature type="transmembrane region" description="Helical" evidence="9">
    <location>
        <begin position="516"/>
        <end position="540"/>
    </location>
</feature>
<evidence type="ECO:0008006" key="12">
    <source>
        <dbReference type="Google" id="ProtNLM"/>
    </source>
</evidence>
<feature type="region of interest" description="Disordered" evidence="8">
    <location>
        <begin position="1"/>
        <end position="84"/>
    </location>
</feature>
<protein>
    <recommendedName>
        <fullName evidence="12">Signal peptide peptidase</fullName>
    </recommendedName>
</protein>
<dbReference type="GO" id="GO:0098553">
    <property type="term" value="C:lumenal side of endoplasmic reticulum membrane"/>
    <property type="evidence" value="ECO:0007669"/>
    <property type="project" value="TreeGrafter"/>
</dbReference>
<feature type="transmembrane region" description="Helical" evidence="9">
    <location>
        <begin position="468"/>
        <end position="485"/>
    </location>
</feature>
<comment type="subcellular location">
    <subcellularLocation>
        <location evidence="1">Endoplasmic reticulum membrane</location>
        <topology evidence="1">Multi-pass membrane protein</topology>
    </subcellularLocation>
</comment>
<feature type="compositionally biased region" description="Basic and acidic residues" evidence="8">
    <location>
        <begin position="13"/>
        <end position="25"/>
    </location>
</feature>
<accession>A0A8J5VLQ8</accession>
<evidence type="ECO:0000313" key="10">
    <source>
        <dbReference type="EMBL" id="KAG8076532.1"/>
    </source>
</evidence>
<dbReference type="GO" id="GO:0042500">
    <property type="term" value="F:aspartic endopeptidase activity, intramembrane cleaving"/>
    <property type="evidence" value="ECO:0007669"/>
    <property type="project" value="InterPro"/>
</dbReference>
<name>A0A8J5VLQ8_ZIZPA</name>
<dbReference type="AlphaFoldDB" id="A0A8J5VLQ8"/>
<dbReference type="Pfam" id="PF04258">
    <property type="entry name" value="Peptidase_A22B"/>
    <property type="match status" value="1"/>
</dbReference>
<organism evidence="10 11">
    <name type="scientific">Zizania palustris</name>
    <name type="common">Northern wild rice</name>
    <dbReference type="NCBI Taxonomy" id="103762"/>
    <lineage>
        <taxon>Eukaryota</taxon>
        <taxon>Viridiplantae</taxon>
        <taxon>Streptophyta</taxon>
        <taxon>Embryophyta</taxon>
        <taxon>Tracheophyta</taxon>
        <taxon>Spermatophyta</taxon>
        <taxon>Magnoliopsida</taxon>
        <taxon>Liliopsida</taxon>
        <taxon>Poales</taxon>
        <taxon>Poaceae</taxon>
        <taxon>BOP clade</taxon>
        <taxon>Oryzoideae</taxon>
        <taxon>Oryzeae</taxon>
        <taxon>Zizaniinae</taxon>
        <taxon>Zizania</taxon>
    </lineage>
</organism>
<dbReference type="Proteomes" id="UP000729402">
    <property type="component" value="Unassembled WGS sequence"/>
</dbReference>
<dbReference type="EMBL" id="JAAALK010000283">
    <property type="protein sequence ID" value="KAG8076532.1"/>
    <property type="molecule type" value="Genomic_DNA"/>
</dbReference>
<feature type="transmembrane region" description="Helical" evidence="9">
    <location>
        <begin position="591"/>
        <end position="613"/>
    </location>
</feature>
<evidence type="ECO:0000256" key="7">
    <source>
        <dbReference type="ARBA" id="ARBA00023136"/>
    </source>
</evidence>
<keyword evidence="6 9" id="KW-1133">Transmembrane helix</keyword>
<dbReference type="GO" id="GO:0006465">
    <property type="term" value="P:signal peptide processing"/>
    <property type="evidence" value="ECO:0007669"/>
    <property type="project" value="TreeGrafter"/>
</dbReference>
<dbReference type="GO" id="GO:0098554">
    <property type="term" value="C:cytoplasmic side of endoplasmic reticulum membrane"/>
    <property type="evidence" value="ECO:0007669"/>
    <property type="project" value="TreeGrafter"/>
</dbReference>
<dbReference type="SMART" id="SM00730">
    <property type="entry name" value="PSN"/>
    <property type="match status" value="1"/>
</dbReference>
<feature type="transmembrane region" description="Helical" evidence="9">
    <location>
        <begin position="388"/>
        <end position="406"/>
    </location>
</feature>
<keyword evidence="5" id="KW-0256">Endoplasmic reticulum</keyword>
<comment type="similarity">
    <text evidence="2">Belongs to the peptidase A22B family.</text>
</comment>